<dbReference type="PANTHER" id="PTHR33373:SF28">
    <property type="entry name" value="OS07G0479600 PROTEIN"/>
    <property type="match status" value="1"/>
</dbReference>
<evidence type="ECO:0000313" key="2">
    <source>
        <dbReference type="EMBL" id="KAK4766195.1"/>
    </source>
</evidence>
<evidence type="ECO:0000313" key="3">
    <source>
        <dbReference type="Proteomes" id="UP001345219"/>
    </source>
</evidence>
<evidence type="ECO:0000259" key="1">
    <source>
        <dbReference type="Pfam" id="PF13259"/>
    </source>
</evidence>
<comment type="caution">
    <text evidence="2">The sequence shown here is derived from an EMBL/GenBank/DDBJ whole genome shotgun (WGS) entry which is preliminary data.</text>
</comment>
<dbReference type="PANTHER" id="PTHR33373">
    <property type="entry name" value="OS07G0479600 PROTEIN"/>
    <property type="match status" value="1"/>
</dbReference>
<proteinExistence type="predicted"/>
<dbReference type="InterPro" id="IPR025124">
    <property type="entry name" value="Gag1-like_clamp"/>
</dbReference>
<dbReference type="EMBL" id="JAXIOK010000007">
    <property type="protein sequence ID" value="KAK4766195.1"/>
    <property type="molecule type" value="Genomic_DNA"/>
</dbReference>
<protein>
    <recommendedName>
        <fullName evidence="1">Gag1-like clamp domain-containing protein</fullName>
    </recommendedName>
</protein>
<feature type="domain" description="Gag1-like clamp" evidence="1">
    <location>
        <begin position="72"/>
        <end position="112"/>
    </location>
</feature>
<name>A0AAN7KMX7_9MYRT</name>
<accession>A0AAN7KMX7</accession>
<dbReference type="Pfam" id="PF13259">
    <property type="entry name" value="clamp_Gag1-like"/>
    <property type="match status" value="1"/>
</dbReference>
<keyword evidence="3" id="KW-1185">Reference proteome</keyword>
<organism evidence="2 3">
    <name type="scientific">Trapa incisa</name>
    <dbReference type="NCBI Taxonomy" id="236973"/>
    <lineage>
        <taxon>Eukaryota</taxon>
        <taxon>Viridiplantae</taxon>
        <taxon>Streptophyta</taxon>
        <taxon>Embryophyta</taxon>
        <taxon>Tracheophyta</taxon>
        <taxon>Spermatophyta</taxon>
        <taxon>Magnoliopsida</taxon>
        <taxon>eudicotyledons</taxon>
        <taxon>Gunneridae</taxon>
        <taxon>Pentapetalae</taxon>
        <taxon>rosids</taxon>
        <taxon>malvids</taxon>
        <taxon>Myrtales</taxon>
        <taxon>Lythraceae</taxon>
        <taxon>Trapa</taxon>
    </lineage>
</organism>
<dbReference type="AlphaFoldDB" id="A0AAN7KMX7"/>
<reference evidence="2 3" key="1">
    <citation type="journal article" date="2023" name="Hortic Res">
        <title>Pangenome of water caltrop reveals structural variations and asymmetric subgenome divergence after allopolyploidization.</title>
        <authorList>
            <person name="Zhang X."/>
            <person name="Chen Y."/>
            <person name="Wang L."/>
            <person name="Yuan Y."/>
            <person name="Fang M."/>
            <person name="Shi L."/>
            <person name="Lu R."/>
            <person name="Comes H.P."/>
            <person name="Ma Y."/>
            <person name="Chen Y."/>
            <person name="Huang G."/>
            <person name="Zhou Y."/>
            <person name="Zheng Z."/>
            <person name="Qiu Y."/>
        </authorList>
    </citation>
    <scope>NUCLEOTIDE SEQUENCE [LARGE SCALE GENOMIC DNA]</scope>
    <source>
        <tissue evidence="2">Roots</tissue>
    </source>
</reference>
<sequence length="112" mass="12824">MDVTIGCSHLREKKPALESPSVDEGKNCQEKKDLSATAFVNQAAITWHENRRKWIGDQPRQSEKSSMKDPIISWSMTYDELLSTDEPFSGPIPLQEMVDFLVDIWHDEGLFD</sequence>
<gene>
    <name evidence="2" type="ORF">SAY87_007837</name>
</gene>
<dbReference type="Proteomes" id="UP001345219">
    <property type="component" value="Chromosome 7"/>
</dbReference>